<gene>
    <name evidence="1" type="ORF">ACFODW_04070</name>
</gene>
<accession>A0ABV7A3Q3</accession>
<organism evidence="1 2">
    <name type="scientific">Virgibacillus sediminis</name>
    <dbReference type="NCBI Taxonomy" id="202260"/>
    <lineage>
        <taxon>Bacteria</taxon>
        <taxon>Bacillati</taxon>
        <taxon>Bacillota</taxon>
        <taxon>Bacilli</taxon>
        <taxon>Bacillales</taxon>
        <taxon>Bacillaceae</taxon>
        <taxon>Virgibacillus</taxon>
    </lineage>
</organism>
<sequence>MSTCKWCEEDKENLFFRDYPYEEGEYCEECTKELDNWPKGKWETFYDELQEALEHYHDLYDIPFEEKIKRQSQDSYGVSDICGKNRSYGNCTCV</sequence>
<comment type="caution">
    <text evidence="1">The sequence shown here is derived from an EMBL/GenBank/DDBJ whole genome shotgun (WGS) entry which is preliminary data.</text>
</comment>
<reference evidence="2" key="1">
    <citation type="journal article" date="2019" name="Int. J. Syst. Evol. Microbiol.">
        <title>The Global Catalogue of Microorganisms (GCM) 10K type strain sequencing project: providing services to taxonomists for standard genome sequencing and annotation.</title>
        <authorList>
            <consortium name="The Broad Institute Genomics Platform"/>
            <consortium name="The Broad Institute Genome Sequencing Center for Infectious Disease"/>
            <person name="Wu L."/>
            <person name="Ma J."/>
        </authorList>
    </citation>
    <scope>NUCLEOTIDE SEQUENCE [LARGE SCALE GENOMIC DNA]</scope>
    <source>
        <strain evidence="2">KCTC 13193</strain>
    </source>
</reference>
<dbReference type="EMBL" id="JBHRRZ010000007">
    <property type="protein sequence ID" value="MFC2947538.1"/>
    <property type="molecule type" value="Genomic_DNA"/>
</dbReference>
<name>A0ABV7A3Q3_9BACI</name>
<protein>
    <submittedName>
        <fullName evidence="1">Uncharacterized protein</fullName>
    </submittedName>
</protein>
<proteinExistence type="predicted"/>
<dbReference type="Proteomes" id="UP001595387">
    <property type="component" value="Unassembled WGS sequence"/>
</dbReference>
<evidence type="ECO:0000313" key="2">
    <source>
        <dbReference type="Proteomes" id="UP001595387"/>
    </source>
</evidence>
<keyword evidence="2" id="KW-1185">Reference proteome</keyword>
<dbReference type="RefSeq" id="WP_390303382.1">
    <property type="nucleotide sequence ID" value="NZ_JBHRRZ010000007.1"/>
</dbReference>
<evidence type="ECO:0000313" key="1">
    <source>
        <dbReference type="EMBL" id="MFC2947538.1"/>
    </source>
</evidence>